<evidence type="ECO:0000256" key="6">
    <source>
        <dbReference type="PROSITE-ProRule" id="PRU00333"/>
    </source>
</evidence>
<name>A0A7R9D7V4_TIMPO</name>
<keyword evidence="2 6" id="KW-0808">Transferase</keyword>
<dbReference type="PANTHER" id="PTHR46015">
    <property type="entry name" value="ZGC:172121"/>
    <property type="match status" value="1"/>
</dbReference>
<feature type="binding site" evidence="6">
    <location>
        <position position="279"/>
    </location>
    <ligand>
        <name>Zn(2+)</name>
        <dbReference type="ChEBI" id="CHEBI:29105"/>
    </ligand>
</feature>
<evidence type="ECO:0000256" key="1">
    <source>
        <dbReference type="ARBA" id="ARBA00022603"/>
    </source>
</evidence>
<evidence type="ECO:0000313" key="9">
    <source>
        <dbReference type="EMBL" id="CAD7409675.1"/>
    </source>
</evidence>
<keyword evidence="3 6" id="KW-0479">Metal-binding</keyword>
<protein>
    <recommendedName>
        <fullName evidence="8">Hcy-binding domain-containing protein</fullName>
    </recommendedName>
</protein>
<accession>A0A7R9D7V4</accession>
<dbReference type="NCBIfam" id="NF007020">
    <property type="entry name" value="PRK09485.1"/>
    <property type="match status" value="1"/>
</dbReference>
<feature type="binding site" evidence="6">
    <location>
        <position position="280"/>
    </location>
    <ligand>
        <name>Zn(2+)</name>
        <dbReference type="ChEBI" id="CHEBI:29105"/>
    </ligand>
</feature>
<evidence type="ECO:0000256" key="7">
    <source>
        <dbReference type="SAM" id="MobiDB-lite"/>
    </source>
</evidence>
<dbReference type="InterPro" id="IPR051486">
    <property type="entry name" value="Hcy_S-methyltransferase"/>
</dbReference>
<evidence type="ECO:0000256" key="2">
    <source>
        <dbReference type="ARBA" id="ARBA00022679"/>
    </source>
</evidence>
<organism evidence="9">
    <name type="scientific">Timema poppense</name>
    <name type="common">Walking stick</name>
    <dbReference type="NCBI Taxonomy" id="170557"/>
    <lineage>
        <taxon>Eukaryota</taxon>
        <taxon>Metazoa</taxon>
        <taxon>Ecdysozoa</taxon>
        <taxon>Arthropoda</taxon>
        <taxon>Hexapoda</taxon>
        <taxon>Insecta</taxon>
        <taxon>Pterygota</taxon>
        <taxon>Neoptera</taxon>
        <taxon>Polyneoptera</taxon>
        <taxon>Phasmatodea</taxon>
        <taxon>Timematodea</taxon>
        <taxon>Timematoidea</taxon>
        <taxon>Timematidae</taxon>
        <taxon>Timema</taxon>
    </lineage>
</organism>
<evidence type="ECO:0000256" key="5">
    <source>
        <dbReference type="ARBA" id="ARBA00034478"/>
    </source>
</evidence>
<dbReference type="GO" id="GO:0009086">
    <property type="term" value="P:methionine biosynthetic process"/>
    <property type="evidence" value="ECO:0007669"/>
    <property type="project" value="TreeGrafter"/>
</dbReference>
<gene>
    <name evidence="9" type="ORF">TPSB3V08_LOCUS6960</name>
</gene>
<evidence type="ECO:0000256" key="4">
    <source>
        <dbReference type="ARBA" id="ARBA00022833"/>
    </source>
</evidence>
<reference evidence="9" key="1">
    <citation type="submission" date="2020-11" db="EMBL/GenBank/DDBJ databases">
        <authorList>
            <person name="Tran Van P."/>
        </authorList>
    </citation>
    <scope>NUCLEOTIDE SEQUENCE</scope>
</reference>
<dbReference type="PROSITE" id="PS50970">
    <property type="entry name" value="HCY"/>
    <property type="match status" value="1"/>
</dbReference>
<dbReference type="InterPro" id="IPR036589">
    <property type="entry name" value="HCY_dom_sf"/>
</dbReference>
<comment type="pathway">
    <text evidence="5">Amino-acid biosynthesis; L-methionine biosynthesis via de novo pathway.</text>
</comment>
<dbReference type="EMBL" id="OD004285">
    <property type="protein sequence ID" value="CAD7409675.1"/>
    <property type="molecule type" value="Genomic_DNA"/>
</dbReference>
<keyword evidence="1 6" id="KW-0489">Methyltransferase</keyword>
<feature type="binding site" evidence="6">
    <location>
        <position position="212"/>
    </location>
    <ligand>
        <name>Zn(2+)</name>
        <dbReference type="ChEBI" id="CHEBI:29105"/>
    </ligand>
</feature>
<dbReference type="Pfam" id="PF02574">
    <property type="entry name" value="S-methyl_trans"/>
    <property type="match status" value="1"/>
</dbReference>
<dbReference type="InterPro" id="IPR003726">
    <property type="entry name" value="HCY_dom"/>
</dbReference>
<proteinExistence type="predicted"/>
<evidence type="ECO:0000259" key="8">
    <source>
        <dbReference type="PROSITE" id="PS50970"/>
    </source>
</evidence>
<feature type="domain" description="Hcy-binding" evidence="8">
    <location>
        <begin position="1"/>
        <end position="294"/>
    </location>
</feature>
<keyword evidence="4 6" id="KW-0862">Zinc</keyword>
<feature type="region of interest" description="Disordered" evidence="7">
    <location>
        <begin position="63"/>
        <end position="87"/>
    </location>
</feature>
<dbReference type="AlphaFoldDB" id="A0A7R9D7V4"/>
<dbReference type="PANTHER" id="PTHR46015:SF1">
    <property type="entry name" value="HOMOCYSTEINE S-METHYLTRANSFERASE-LIKE ISOFORM 1"/>
    <property type="match status" value="1"/>
</dbReference>
<dbReference type="Gene3D" id="3.20.20.330">
    <property type="entry name" value="Homocysteine-binding-like domain"/>
    <property type="match status" value="1"/>
</dbReference>
<dbReference type="GO" id="GO:0032259">
    <property type="term" value="P:methylation"/>
    <property type="evidence" value="ECO:0007669"/>
    <property type="project" value="UniProtKB-KW"/>
</dbReference>
<feature type="compositionally biased region" description="Polar residues" evidence="7">
    <location>
        <begin position="63"/>
        <end position="75"/>
    </location>
</feature>
<dbReference type="SUPFAM" id="SSF82282">
    <property type="entry name" value="Homocysteine S-methyltransferase"/>
    <property type="match status" value="1"/>
</dbReference>
<sequence length="400" mass="43934">MKPPYFVSAGADAVMTNTYQASVDGFMTHLGLSREKSYNLIKKAVELANEAINIYMEESNPEVSSFSVGKGQSDTAEVKKSSSEKMSLSKAEKRPLVVGSVGPYGASLHDYSEYTGDYVEQVTKHHIADWHRSRIQALVEAGVDILAFETIPAQKEGEVLMELLKEFPHQKAWLSFSCKDEHHTSHGEKLDEAAQACWDLNPNQLVAVGVNCLNPKFVTSLLSGINRGRVDDPIPLVVYPNSGENYDLVKGWVDGDKCEPVETYIPEWLDLGVTYVGGCCRTYAHDVKRIKEVVQKWSSSKKTNWGGENHLEKPPPVHPTEIRILISPSSAVELNTTSTLANYATEAGASFVLSQTAEDEEIEVKISVSSIREPVVVIVTSQQVASSENALSVCRTTDVA</sequence>
<dbReference type="GO" id="GO:0033528">
    <property type="term" value="P:S-methylmethionine cycle"/>
    <property type="evidence" value="ECO:0007669"/>
    <property type="project" value="TreeGrafter"/>
</dbReference>
<dbReference type="GO" id="GO:0008898">
    <property type="term" value="F:S-adenosylmethionine-homocysteine S-methyltransferase activity"/>
    <property type="evidence" value="ECO:0007669"/>
    <property type="project" value="TreeGrafter"/>
</dbReference>
<evidence type="ECO:0000256" key="3">
    <source>
        <dbReference type="ARBA" id="ARBA00022723"/>
    </source>
</evidence>
<dbReference type="GO" id="GO:0046872">
    <property type="term" value="F:metal ion binding"/>
    <property type="evidence" value="ECO:0007669"/>
    <property type="project" value="UniProtKB-KW"/>
</dbReference>
<comment type="cofactor">
    <cofactor evidence="6">
        <name>Zn(2+)</name>
        <dbReference type="ChEBI" id="CHEBI:29105"/>
    </cofactor>
</comment>